<protein>
    <submittedName>
        <fullName evidence="2">Uncharacterized protein</fullName>
    </submittedName>
</protein>
<proteinExistence type="predicted"/>
<evidence type="ECO:0000313" key="2">
    <source>
        <dbReference type="EMBL" id="KAL2074853.1"/>
    </source>
</evidence>
<feature type="compositionally biased region" description="Basic and acidic residues" evidence="1">
    <location>
        <begin position="93"/>
        <end position="102"/>
    </location>
</feature>
<gene>
    <name evidence="2" type="ORF">VTL71DRAFT_8632</name>
</gene>
<evidence type="ECO:0000256" key="1">
    <source>
        <dbReference type="SAM" id="MobiDB-lite"/>
    </source>
</evidence>
<dbReference type="Proteomes" id="UP001595075">
    <property type="component" value="Unassembled WGS sequence"/>
</dbReference>
<feature type="region of interest" description="Disordered" evidence="1">
    <location>
        <begin position="93"/>
        <end position="160"/>
    </location>
</feature>
<organism evidence="2 3">
    <name type="scientific">Oculimacula yallundae</name>
    <dbReference type="NCBI Taxonomy" id="86028"/>
    <lineage>
        <taxon>Eukaryota</taxon>
        <taxon>Fungi</taxon>
        <taxon>Dikarya</taxon>
        <taxon>Ascomycota</taxon>
        <taxon>Pezizomycotina</taxon>
        <taxon>Leotiomycetes</taxon>
        <taxon>Helotiales</taxon>
        <taxon>Ploettnerulaceae</taxon>
        <taxon>Oculimacula</taxon>
    </lineage>
</organism>
<evidence type="ECO:0000313" key="3">
    <source>
        <dbReference type="Proteomes" id="UP001595075"/>
    </source>
</evidence>
<feature type="compositionally biased region" description="Low complexity" evidence="1">
    <location>
        <begin position="116"/>
        <end position="132"/>
    </location>
</feature>
<dbReference type="EMBL" id="JAZHXI010000002">
    <property type="protein sequence ID" value="KAL2074853.1"/>
    <property type="molecule type" value="Genomic_DNA"/>
</dbReference>
<sequence length="185" mass="20232">MSDSPAPDLYIGRIPDITSAPNPKIPNTSTWTWYCCNRCRGCSIRWKEQGMTRKHLKSVYDRTMAFAGGRFIRTGYKGKGLEEWDETSRLVREGLESDKMVEREDDSERDSCFPLDSTGGSSSDSGESGSSEEGLDGEVREAGRMIRAIGTGNAATAASNLTCQRRRESMASAVSAEGRDVEAVG</sequence>
<keyword evidence="3" id="KW-1185">Reference proteome</keyword>
<name>A0ABR4CY59_9HELO</name>
<comment type="caution">
    <text evidence="2">The sequence shown here is derived from an EMBL/GenBank/DDBJ whole genome shotgun (WGS) entry which is preliminary data.</text>
</comment>
<reference evidence="2 3" key="1">
    <citation type="journal article" date="2024" name="Commun. Biol.">
        <title>Comparative genomic analysis of thermophilic fungi reveals convergent evolutionary adaptations and gene losses.</title>
        <authorList>
            <person name="Steindorff A.S."/>
            <person name="Aguilar-Pontes M.V."/>
            <person name="Robinson A.J."/>
            <person name="Andreopoulos B."/>
            <person name="LaButti K."/>
            <person name="Kuo A."/>
            <person name="Mondo S."/>
            <person name="Riley R."/>
            <person name="Otillar R."/>
            <person name="Haridas S."/>
            <person name="Lipzen A."/>
            <person name="Grimwood J."/>
            <person name="Schmutz J."/>
            <person name="Clum A."/>
            <person name="Reid I.D."/>
            <person name="Moisan M.C."/>
            <person name="Butler G."/>
            <person name="Nguyen T.T.M."/>
            <person name="Dewar K."/>
            <person name="Conant G."/>
            <person name="Drula E."/>
            <person name="Henrissat B."/>
            <person name="Hansel C."/>
            <person name="Singer S."/>
            <person name="Hutchinson M.I."/>
            <person name="de Vries R.P."/>
            <person name="Natvig D.O."/>
            <person name="Powell A.J."/>
            <person name="Tsang A."/>
            <person name="Grigoriev I.V."/>
        </authorList>
    </citation>
    <scope>NUCLEOTIDE SEQUENCE [LARGE SCALE GENOMIC DNA]</scope>
    <source>
        <strain evidence="2 3">CBS 494.80</strain>
    </source>
</reference>
<accession>A0ABR4CY59</accession>